<sequence>MTPKLSGLDHLVLTVADIPTSAAFYQDVLGMDVQQFQPADGSARTALSFGRQKINLHQAGAEFRPHGRAPTPGSADLCFLTEAPLDEWALHLDLQGVGIEEGPVMRSGATGPIRSLYIRDPDGNLIEISVSMARNA</sequence>
<proteinExistence type="predicted"/>
<keyword evidence="3" id="KW-1185">Reference proteome</keyword>
<dbReference type="PANTHER" id="PTHR21366">
    <property type="entry name" value="GLYOXALASE FAMILY PROTEIN"/>
    <property type="match status" value="1"/>
</dbReference>
<dbReference type="InterPro" id="IPR029068">
    <property type="entry name" value="Glyas_Bleomycin-R_OHBP_Dase"/>
</dbReference>
<dbReference type="OrthoDB" id="9812656at2"/>
<dbReference type="PANTHER" id="PTHR21366:SF14">
    <property type="entry name" value="GLYOXALASE DOMAIN-CONTAINING PROTEIN 5"/>
    <property type="match status" value="1"/>
</dbReference>
<dbReference type="SUPFAM" id="SSF54593">
    <property type="entry name" value="Glyoxalase/Bleomycin resistance protein/Dihydroxybiphenyl dioxygenase"/>
    <property type="match status" value="1"/>
</dbReference>
<accession>A0A1I6FU44</accession>
<evidence type="ECO:0000313" key="3">
    <source>
        <dbReference type="Proteomes" id="UP000199658"/>
    </source>
</evidence>
<keyword evidence="2" id="KW-0223">Dioxygenase</keyword>
<evidence type="ECO:0000259" key="1">
    <source>
        <dbReference type="PROSITE" id="PS51819"/>
    </source>
</evidence>
<dbReference type="GO" id="GO:0051213">
    <property type="term" value="F:dioxygenase activity"/>
    <property type="evidence" value="ECO:0007669"/>
    <property type="project" value="UniProtKB-KW"/>
</dbReference>
<dbReference type="Pfam" id="PF00903">
    <property type="entry name" value="Glyoxalase"/>
    <property type="match status" value="1"/>
</dbReference>
<protein>
    <submittedName>
        <fullName evidence="2">Catechol 2,3-dioxygenase</fullName>
    </submittedName>
</protein>
<dbReference type="Gene3D" id="3.10.180.10">
    <property type="entry name" value="2,3-Dihydroxybiphenyl 1,2-Dioxygenase, domain 1"/>
    <property type="match status" value="1"/>
</dbReference>
<dbReference type="EMBL" id="FOYO01000001">
    <property type="protein sequence ID" value="SFR33441.1"/>
    <property type="molecule type" value="Genomic_DNA"/>
</dbReference>
<dbReference type="STRING" id="670154.SAMN04488002_0325"/>
<keyword evidence="2" id="KW-0560">Oxidoreductase</keyword>
<gene>
    <name evidence="2" type="ORF">SAMN04488002_0325</name>
</gene>
<dbReference type="AlphaFoldDB" id="A0A1I6FU44"/>
<evidence type="ECO:0000313" key="2">
    <source>
        <dbReference type="EMBL" id="SFR33441.1"/>
    </source>
</evidence>
<dbReference type="CDD" id="cd07253">
    <property type="entry name" value="GLOD5"/>
    <property type="match status" value="1"/>
</dbReference>
<name>A0A1I6FU44_9RHOB</name>
<dbReference type="PROSITE" id="PS51819">
    <property type="entry name" value="VOC"/>
    <property type="match status" value="1"/>
</dbReference>
<dbReference type="InterPro" id="IPR004360">
    <property type="entry name" value="Glyas_Fos-R_dOase_dom"/>
</dbReference>
<dbReference type="InterPro" id="IPR037523">
    <property type="entry name" value="VOC_core"/>
</dbReference>
<dbReference type="Proteomes" id="UP000199658">
    <property type="component" value="Unassembled WGS sequence"/>
</dbReference>
<dbReference type="InterPro" id="IPR050383">
    <property type="entry name" value="GlyoxalaseI/FosfomycinResist"/>
</dbReference>
<dbReference type="RefSeq" id="WP_090211631.1">
    <property type="nucleotide sequence ID" value="NZ_FOYO01000001.1"/>
</dbReference>
<feature type="domain" description="VOC" evidence="1">
    <location>
        <begin position="7"/>
        <end position="131"/>
    </location>
</feature>
<reference evidence="3" key="1">
    <citation type="submission" date="2016-10" db="EMBL/GenBank/DDBJ databases">
        <authorList>
            <person name="Varghese N."/>
            <person name="Submissions S."/>
        </authorList>
    </citation>
    <scope>NUCLEOTIDE SEQUENCE [LARGE SCALE GENOMIC DNA]</scope>
    <source>
        <strain evidence="3">DSM 26921</strain>
    </source>
</reference>
<organism evidence="2 3">
    <name type="scientific">Litoreibacter janthinus</name>
    <dbReference type="NCBI Taxonomy" id="670154"/>
    <lineage>
        <taxon>Bacteria</taxon>
        <taxon>Pseudomonadati</taxon>
        <taxon>Pseudomonadota</taxon>
        <taxon>Alphaproteobacteria</taxon>
        <taxon>Rhodobacterales</taxon>
        <taxon>Roseobacteraceae</taxon>
        <taxon>Litoreibacter</taxon>
    </lineage>
</organism>